<evidence type="ECO:0000259" key="2">
    <source>
        <dbReference type="Pfam" id="PF09325"/>
    </source>
</evidence>
<dbReference type="SMR" id="A2EHK6"/>
<keyword evidence="4" id="KW-1185">Reference proteome</keyword>
<accession>A2EHK6</accession>
<feature type="domain" description="Sorting nexin/Vps5-like C-terminal" evidence="2">
    <location>
        <begin position="19"/>
        <end position="223"/>
    </location>
</feature>
<dbReference type="RefSeq" id="XP_001320116.1">
    <property type="nucleotide sequence ID" value="XM_001320081.1"/>
</dbReference>
<dbReference type="KEGG" id="tva:4765788"/>
<gene>
    <name evidence="3" type="ORF">TVAG_142470</name>
</gene>
<dbReference type="InterPro" id="IPR027267">
    <property type="entry name" value="AH/BAR_dom_sf"/>
</dbReference>
<evidence type="ECO:0000313" key="3">
    <source>
        <dbReference type="EMBL" id="EAY07893.1"/>
    </source>
</evidence>
<dbReference type="Pfam" id="PF09325">
    <property type="entry name" value="Vps5"/>
    <property type="match status" value="1"/>
</dbReference>
<keyword evidence="1" id="KW-0175">Coiled coil</keyword>
<reference evidence="3" key="2">
    <citation type="journal article" date="2007" name="Science">
        <title>Draft genome sequence of the sexually transmitted pathogen Trichomonas vaginalis.</title>
        <authorList>
            <person name="Carlton J.M."/>
            <person name="Hirt R.P."/>
            <person name="Silva J.C."/>
            <person name="Delcher A.L."/>
            <person name="Schatz M."/>
            <person name="Zhao Q."/>
            <person name="Wortman J.R."/>
            <person name="Bidwell S.L."/>
            <person name="Alsmark U.C.M."/>
            <person name="Besteiro S."/>
            <person name="Sicheritz-Ponten T."/>
            <person name="Noel C.J."/>
            <person name="Dacks J.B."/>
            <person name="Foster P.G."/>
            <person name="Simillion C."/>
            <person name="Van de Peer Y."/>
            <person name="Miranda-Saavedra D."/>
            <person name="Barton G.J."/>
            <person name="Westrop G.D."/>
            <person name="Mueller S."/>
            <person name="Dessi D."/>
            <person name="Fiori P.L."/>
            <person name="Ren Q."/>
            <person name="Paulsen I."/>
            <person name="Zhang H."/>
            <person name="Bastida-Corcuera F.D."/>
            <person name="Simoes-Barbosa A."/>
            <person name="Brown M.T."/>
            <person name="Hayes R.D."/>
            <person name="Mukherjee M."/>
            <person name="Okumura C.Y."/>
            <person name="Schneider R."/>
            <person name="Smith A.J."/>
            <person name="Vanacova S."/>
            <person name="Villalvazo M."/>
            <person name="Haas B.J."/>
            <person name="Pertea M."/>
            <person name="Feldblyum T.V."/>
            <person name="Utterback T.R."/>
            <person name="Shu C.L."/>
            <person name="Osoegawa K."/>
            <person name="de Jong P.J."/>
            <person name="Hrdy I."/>
            <person name="Horvathova L."/>
            <person name="Zubacova Z."/>
            <person name="Dolezal P."/>
            <person name="Malik S.B."/>
            <person name="Logsdon J.M. Jr."/>
            <person name="Henze K."/>
            <person name="Gupta A."/>
            <person name="Wang C.C."/>
            <person name="Dunne R.L."/>
            <person name="Upcroft J.A."/>
            <person name="Upcroft P."/>
            <person name="White O."/>
            <person name="Salzberg S.L."/>
            <person name="Tang P."/>
            <person name="Chiu C.-H."/>
            <person name="Lee Y.-S."/>
            <person name="Embley T.M."/>
            <person name="Coombs G.H."/>
            <person name="Mottram J.C."/>
            <person name="Tachezy J."/>
            <person name="Fraser-Liggett C.M."/>
            <person name="Johnson P.J."/>
        </authorList>
    </citation>
    <scope>NUCLEOTIDE SEQUENCE [LARGE SCALE GENOMIC DNA]</scope>
    <source>
        <strain evidence="3">G3</strain>
    </source>
</reference>
<dbReference type="SUPFAM" id="SSF103657">
    <property type="entry name" value="BAR/IMD domain-like"/>
    <property type="match status" value="1"/>
</dbReference>
<dbReference type="Proteomes" id="UP000001542">
    <property type="component" value="Unassembled WGS sequence"/>
</dbReference>
<dbReference type="AlphaFoldDB" id="A2EHK6"/>
<dbReference type="VEuPathDB" id="TrichDB:TVAGG3_0775650"/>
<name>A2EHK6_TRIV3</name>
<dbReference type="InterPro" id="IPR015404">
    <property type="entry name" value="Vps5_C"/>
</dbReference>
<feature type="coiled-coil region" evidence="1">
    <location>
        <begin position="73"/>
        <end position="107"/>
    </location>
</feature>
<reference evidence="3" key="1">
    <citation type="submission" date="2006-10" db="EMBL/GenBank/DDBJ databases">
        <authorList>
            <person name="Amadeo P."/>
            <person name="Zhao Q."/>
            <person name="Wortman J."/>
            <person name="Fraser-Liggett C."/>
            <person name="Carlton J."/>
        </authorList>
    </citation>
    <scope>NUCLEOTIDE SEQUENCE</scope>
    <source>
        <strain evidence="3">G3</strain>
    </source>
</reference>
<dbReference type="Gene3D" id="1.20.1270.60">
    <property type="entry name" value="Arfaptin homology (AH) domain/BAR domain"/>
    <property type="match status" value="1"/>
</dbReference>
<protein>
    <recommendedName>
        <fullName evidence="2">Sorting nexin/Vps5-like C-terminal domain-containing protein</fullName>
    </recommendedName>
</protein>
<evidence type="ECO:0000256" key="1">
    <source>
        <dbReference type="SAM" id="Coils"/>
    </source>
</evidence>
<dbReference type="InParanoid" id="A2EHK6"/>
<dbReference type="VEuPathDB" id="TrichDB:TVAG_142470"/>
<proteinExistence type="predicted"/>
<sequence>MKQFFKKSNDRIRIAVDETLEKAGAKKIEEVPDYIERNNTLIFIEQHAKNIQKSLTCFTASLKNLADSQKETANSYSEAFENSEDDLHEMSEQLKNVAGDVENITKEISTQIPQQVIKPLEDLLQEIQRIHQLSAERRKCFILNKNAQNKFVKAQEKGKNTESRGQELVSKKADYDKAHETYIKAVDDLNLRKNDIFSQTFKDSSALIGKVVTQISKNYHDDFPSSPVDTSECNFPPL</sequence>
<organism evidence="3 4">
    <name type="scientific">Trichomonas vaginalis (strain ATCC PRA-98 / G3)</name>
    <dbReference type="NCBI Taxonomy" id="412133"/>
    <lineage>
        <taxon>Eukaryota</taxon>
        <taxon>Metamonada</taxon>
        <taxon>Parabasalia</taxon>
        <taxon>Trichomonadida</taxon>
        <taxon>Trichomonadidae</taxon>
        <taxon>Trichomonas</taxon>
    </lineage>
</organism>
<dbReference type="EMBL" id="DS113390">
    <property type="protein sequence ID" value="EAY07893.1"/>
    <property type="molecule type" value="Genomic_DNA"/>
</dbReference>
<evidence type="ECO:0000313" key="4">
    <source>
        <dbReference type="Proteomes" id="UP000001542"/>
    </source>
</evidence>